<dbReference type="PANTHER" id="PTHR11559">
    <property type="entry name" value="CARBOXYLESTERASE"/>
    <property type="match status" value="1"/>
</dbReference>
<gene>
    <name evidence="5" type="ORF">R2D22_35530</name>
</gene>
<dbReference type="Proteomes" id="UP001301731">
    <property type="component" value="Chromosome"/>
</dbReference>
<keyword evidence="6" id="KW-1185">Reference proteome</keyword>
<name>A0ABZ0M415_9ACTN</name>
<dbReference type="SUPFAM" id="SSF53474">
    <property type="entry name" value="alpha/beta-Hydrolases"/>
    <property type="match status" value="1"/>
</dbReference>
<evidence type="ECO:0000256" key="2">
    <source>
        <dbReference type="ARBA" id="ARBA00022801"/>
    </source>
</evidence>
<reference evidence="5 6" key="1">
    <citation type="submission" date="2023-10" db="EMBL/GenBank/DDBJ databases">
        <title>The genome sequence of Streptomyces sp. HUAS YS2.</title>
        <authorList>
            <person name="Mo P."/>
        </authorList>
    </citation>
    <scope>NUCLEOTIDE SEQUENCE [LARGE SCALE GENOMIC DNA]</scope>
    <source>
        <strain evidence="5 6">HUAS YS2</strain>
    </source>
</reference>
<feature type="domain" description="Carboxylesterase type B" evidence="4">
    <location>
        <begin position="2"/>
        <end position="449"/>
    </location>
</feature>
<evidence type="ECO:0000259" key="4">
    <source>
        <dbReference type="Pfam" id="PF00135"/>
    </source>
</evidence>
<dbReference type="Gene3D" id="3.40.50.1820">
    <property type="entry name" value="alpha/beta hydrolase"/>
    <property type="match status" value="1"/>
</dbReference>
<accession>A0ABZ0M415</accession>
<dbReference type="EC" id="3.1.1.-" evidence="3"/>
<evidence type="ECO:0000313" key="5">
    <source>
        <dbReference type="EMBL" id="WOX26403.1"/>
    </source>
</evidence>
<sequence length="478" mass="50502">MTVVDTASGKVRGVREEHATVFRGIPYAAPPFGPRRFRAPQPPEPWQGVRDAADFGPTAPKHPYAPPLDALLPDPDVPGEDCLNLNVWTPSPGDGRLPVMVWIHGGSFCHGSNSVPVYDGTAFARDGVVLVSVNYRLGVEGFAVLPDAPANLGLLDQVAALEWVRDNIAAFGGDPDQVTVFGESAGGISVAALLAAPRAAGLFRRAVVQSGAPMAVPPGKARRTTRAIAGRIGVPATAEALRTVPVARTVEAQRQVLAGGNPITGGAGFHPVVDGDLLPRDPMAALADGAGADVDVLMGTTTEEYRLWFVPSGLTERVGPLMLRLAMLRKRVPRAAARLYRANRPGATPGEILGALATDLLLRIPQNRLADARPAGRTHLYEFAWPTDVRGLGACHALELGFVFDTLGSSAVQALTGPDAPRDLADAMHAAWVGFARTGDPGWSAWDPTRPVMTFGSGPDAAARLVHAPREAERKLWR</sequence>
<proteinExistence type="inferred from homology"/>
<dbReference type="EMBL" id="CP137573">
    <property type="protein sequence ID" value="WOX26403.1"/>
    <property type="molecule type" value="Genomic_DNA"/>
</dbReference>
<keyword evidence="2 3" id="KW-0378">Hydrolase</keyword>
<dbReference type="InterPro" id="IPR019826">
    <property type="entry name" value="Carboxylesterase_B_AS"/>
</dbReference>
<dbReference type="RefSeq" id="WP_318109408.1">
    <property type="nucleotide sequence ID" value="NZ_CP137573.1"/>
</dbReference>
<protein>
    <recommendedName>
        <fullName evidence="3">Carboxylic ester hydrolase</fullName>
        <ecNumber evidence="3">3.1.1.-</ecNumber>
    </recommendedName>
</protein>
<dbReference type="InterPro" id="IPR002018">
    <property type="entry name" value="CarbesteraseB"/>
</dbReference>
<evidence type="ECO:0000256" key="1">
    <source>
        <dbReference type="ARBA" id="ARBA00005964"/>
    </source>
</evidence>
<organism evidence="5 6">
    <name type="scientific">Streptomyces solicathayae</name>
    <dbReference type="NCBI Taxonomy" id="3081768"/>
    <lineage>
        <taxon>Bacteria</taxon>
        <taxon>Bacillati</taxon>
        <taxon>Actinomycetota</taxon>
        <taxon>Actinomycetes</taxon>
        <taxon>Kitasatosporales</taxon>
        <taxon>Streptomycetaceae</taxon>
        <taxon>Streptomyces</taxon>
    </lineage>
</organism>
<evidence type="ECO:0000256" key="3">
    <source>
        <dbReference type="RuleBase" id="RU361235"/>
    </source>
</evidence>
<dbReference type="InterPro" id="IPR050309">
    <property type="entry name" value="Type-B_Carboxylest/Lipase"/>
</dbReference>
<dbReference type="Pfam" id="PF00135">
    <property type="entry name" value="COesterase"/>
    <property type="match status" value="1"/>
</dbReference>
<comment type="similarity">
    <text evidence="1 3">Belongs to the type-B carboxylesterase/lipase family.</text>
</comment>
<dbReference type="InterPro" id="IPR029058">
    <property type="entry name" value="AB_hydrolase_fold"/>
</dbReference>
<evidence type="ECO:0000313" key="6">
    <source>
        <dbReference type="Proteomes" id="UP001301731"/>
    </source>
</evidence>
<dbReference type="PROSITE" id="PS00122">
    <property type="entry name" value="CARBOXYLESTERASE_B_1"/>
    <property type="match status" value="1"/>
</dbReference>